<feature type="domain" description="Protein FecR C-terminal" evidence="3">
    <location>
        <begin position="321"/>
        <end position="390"/>
    </location>
</feature>
<dbReference type="PANTHER" id="PTHR30273">
    <property type="entry name" value="PERIPLASMIC SIGNAL SENSOR AND SIGMA FACTOR ACTIVATOR FECR-RELATED"/>
    <property type="match status" value="1"/>
</dbReference>
<protein>
    <submittedName>
        <fullName evidence="4">DUF4974 domain-containing protein</fullName>
    </submittedName>
</protein>
<dbReference type="InterPro" id="IPR012373">
    <property type="entry name" value="Ferrdict_sens_TM"/>
</dbReference>
<evidence type="ECO:0000259" key="3">
    <source>
        <dbReference type="Pfam" id="PF16344"/>
    </source>
</evidence>
<dbReference type="InterPro" id="IPR032508">
    <property type="entry name" value="FecR_C"/>
</dbReference>
<keyword evidence="1" id="KW-1133">Transmembrane helix</keyword>
<dbReference type="Gene3D" id="2.60.120.1440">
    <property type="match status" value="1"/>
</dbReference>
<dbReference type="InterPro" id="IPR006860">
    <property type="entry name" value="FecR"/>
</dbReference>
<keyword evidence="1" id="KW-0812">Transmembrane</keyword>
<accession>A0ABY3YL68</accession>
<name>A0ABY3YL68_9FLAO</name>
<dbReference type="Pfam" id="PF16344">
    <property type="entry name" value="FecR_C"/>
    <property type="match status" value="1"/>
</dbReference>
<feature type="transmembrane region" description="Helical" evidence="1">
    <location>
        <begin position="85"/>
        <end position="104"/>
    </location>
</feature>
<dbReference type="RefSeq" id="WP_242936983.1">
    <property type="nucleotide sequence ID" value="NZ_CP094326.1"/>
</dbReference>
<dbReference type="Gene3D" id="3.55.50.30">
    <property type="match status" value="1"/>
</dbReference>
<feature type="domain" description="FecR protein" evidence="2">
    <location>
        <begin position="180"/>
        <end position="278"/>
    </location>
</feature>
<dbReference type="Proteomes" id="UP000829476">
    <property type="component" value="Chromosome"/>
</dbReference>
<evidence type="ECO:0000313" key="5">
    <source>
        <dbReference type="Proteomes" id="UP000829476"/>
    </source>
</evidence>
<sequence length="392" mass="45292">MNMQKEEAIELIGKYLTNSINLFELERLSEWLDDGRNKIIFEEQVRLNYAVDFNLTTYNLTGMKKVLEAKIEKEHTERIKRKRKLWYAAVASLAAVLTIAFFALKANMSEHGLEFGKEKRQVVSISPGENKAVLVLENGENVILEPGKVYKTEKVASNGQSLVYNDKFHAKEKEIRYNELTVPRGGQFQLELTDGTKVWLNSESKLKYPVSFENAGERKVLLLYGEAYFEVSPSSFNNDKPFLVTTEDQEVKVLGTEFNIRANPDDENVYTTLVEGRVNINNGTVNKNITPGEQSVFNISDGTLNVARVDVNNTISWKHGYFNFDKMTLEEMMKILSRWYNFEYLFEQKELKTKIFSGFLKREDDISKLLTYLERTEEVKFKQDNDVLIITK</sequence>
<proteinExistence type="predicted"/>
<keyword evidence="1" id="KW-0472">Membrane</keyword>
<evidence type="ECO:0000313" key="4">
    <source>
        <dbReference type="EMBL" id="UNY98577.1"/>
    </source>
</evidence>
<keyword evidence="5" id="KW-1185">Reference proteome</keyword>
<evidence type="ECO:0000259" key="2">
    <source>
        <dbReference type="Pfam" id="PF04773"/>
    </source>
</evidence>
<evidence type="ECO:0000256" key="1">
    <source>
        <dbReference type="SAM" id="Phobius"/>
    </source>
</evidence>
<dbReference type="EMBL" id="CP094326">
    <property type="protein sequence ID" value="UNY98577.1"/>
    <property type="molecule type" value="Genomic_DNA"/>
</dbReference>
<gene>
    <name evidence="4" type="ORF">MQE36_16040</name>
</gene>
<dbReference type="PANTHER" id="PTHR30273:SF2">
    <property type="entry name" value="PROTEIN FECR"/>
    <property type="match status" value="1"/>
</dbReference>
<reference evidence="4 5" key="1">
    <citation type="journal article" date="2018" name="Int. J. Syst. Evol. Microbiol.">
        <title>Zhouia spongiae sp. nov., isolated from a marine sponge.</title>
        <authorList>
            <person name="Zhuang L."/>
            <person name="Lin B."/>
            <person name="Qin F."/>
            <person name="Luo L."/>
        </authorList>
    </citation>
    <scope>NUCLEOTIDE SEQUENCE [LARGE SCALE GENOMIC DNA]</scope>
    <source>
        <strain evidence="4 5">HN-Y44</strain>
    </source>
</reference>
<organism evidence="4 5">
    <name type="scientific">Zhouia spongiae</name>
    <dbReference type="NCBI Taxonomy" id="2202721"/>
    <lineage>
        <taxon>Bacteria</taxon>
        <taxon>Pseudomonadati</taxon>
        <taxon>Bacteroidota</taxon>
        <taxon>Flavobacteriia</taxon>
        <taxon>Flavobacteriales</taxon>
        <taxon>Flavobacteriaceae</taxon>
        <taxon>Zhouia</taxon>
    </lineage>
</organism>
<dbReference type="Pfam" id="PF04773">
    <property type="entry name" value="FecR"/>
    <property type="match status" value="1"/>
</dbReference>